<dbReference type="InterPro" id="IPR001611">
    <property type="entry name" value="Leu-rich_rpt"/>
</dbReference>
<evidence type="ECO:0000256" key="3">
    <source>
        <dbReference type="ARBA" id="ARBA00023054"/>
    </source>
</evidence>
<keyword evidence="2" id="KW-0963">Cytoplasm</keyword>
<comment type="caution">
    <text evidence="6">The sequence shown here is derived from an EMBL/GenBank/DDBJ whole genome shotgun (WGS) entry which is preliminary data.</text>
</comment>
<dbReference type="SUPFAM" id="SSF52047">
    <property type="entry name" value="RNI-like"/>
    <property type="match status" value="1"/>
</dbReference>
<evidence type="ECO:0000256" key="4">
    <source>
        <dbReference type="ARBA" id="ARBA00023212"/>
    </source>
</evidence>
<reference evidence="6 7" key="1">
    <citation type="submission" date="2016-11" db="EMBL/GenBank/DDBJ databases">
        <title>The macronuclear genome of Stentor coeruleus: a giant cell with tiny introns.</title>
        <authorList>
            <person name="Slabodnick M."/>
            <person name="Ruby J.G."/>
            <person name="Reiff S.B."/>
            <person name="Swart E.C."/>
            <person name="Gosai S."/>
            <person name="Prabakaran S."/>
            <person name="Witkowska E."/>
            <person name="Larue G.E."/>
            <person name="Fisher S."/>
            <person name="Freeman R.M."/>
            <person name="Gunawardena J."/>
            <person name="Chu W."/>
            <person name="Stover N.A."/>
            <person name="Gregory B.D."/>
            <person name="Nowacki M."/>
            <person name="Derisi J."/>
            <person name="Roy S.W."/>
            <person name="Marshall W.F."/>
            <person name="Sood P."/>
        </authorList>
    </citation>
    <scope>NUCLEOTIDE SEQUENCE [LARGE SCALE GENOMIC DNA]</scope>
    <source>
        <strain evidence="6">WM001</strain>
    </source>
</reference>
<evidence type="ECO:0000313" key="6">
    <source>
        <dbReference type="EMBL" id="OMJ85977.1"/>
    </source>
</evidence>
<gene>
    <name evidence="6" type="ORF">SteCoe_12611</name>
</gene>
<accession>A0A1R2CAE8</accession>
<dbReference type="SMART" id="SM00368">
    <property type="entry name" value="LRR_RI"/>
    <property type="match status" value="5"/>
</dbReference>
<evidence type="ECO:0000256" key="2">
    <source>
        <dbReference type="ARBA" id="ARBA00022490"/>
    </source>
</evidence>
<sequence length="658" mass="77335">MSNYEEDPKEQSYINQISKSLILTDLSISKLESKLAGQRGSNTLNLNDSFIGNEGCIIVSQFLHENISVYNLELRGNNISSEGLRHLGNVFRGQNFIRSISLEWNNIGDGIGALTESLIYSNNLQNLDLRNNRIGPEGASYISKFIENSTSIVKIDLRWNEIGVLGAKKLLSSISQSRSLKIIDLSGNKIPEDLILQIEQQLKGEEKLKKIENKYKTEVRLPRTENRYPKSEDRLLQDDYSRTRSPARIKEFSYNDELYAKYEGQMIANARNEAKINELEILLEQESRKVQEIKNDFLNELDTEKSRRLYSDEALMLYKEEALKKEMDDARTIQELEDKINRQVNEKNMIILELENIQEQYNKFNIGTQDRIRNLEDKLNQQERQNKQNDESYRQVLDKMKIETEQKIYEISREYQNKLEISDENFRLVKNAKENAENEVRVLKNQIAQIKTQMQEALNDQEFRIRDEETIKYNNATRSFESRIKNLEEARDNANKRFNETQKENAINEKRALEQISNLDQVLNVTREEKNDLNGKLQKVTAQKESFANDLFVIKSALDRANIENEQLNKAFKERNDAYAMQLEKICQEHDFERKSFENNKDMLMNQIKSLENDLIRVKRDRERIFKEYEYLAESLKQRVSLMIQDIVLGHMRKLDNE</sequence>
<organism evidence="6 7">
    <name type="scientific">Stentor coeruleus</name>
    <dbReference type="NCBI Taxonomy" id="5963"/>
    <lineage>
        <taxon>Eukaryota</taxon>
        <taxon>Sar</taxon>
        <taxon>Alveolata</taxon>
        <taxon>Ciliophora</taxon>
        <taxon>Postciliodesmatophora</taxon>
        <taxon>Heterotrichea</taxon>
        <taxon>Heterotrichida</taxon>
        <taxon>Stentoridae</taxon>
        <taxon>Stentor</taxon>
    </lineage>
</organism>
<comment type="subcellular location">
    <subcellularLocation>
        <location evidence="1">Cytoplasm</location>
        <location evidence="1">Cytoskeleton</location>
        <location evidence="1">Microtubule organizing center</location>
        <location evidence="1">Centrosome</location>
    </subcellularLocation>
</comment>
<dbReference type="Gene3D" id="3.80.10.10">
    <property type="entry name" value="Ribonuclease Inhibitor"/>
    <property type="match status" value="2"/>
</dbReference>
<dbReference type="Proteomes" id="UP000187209">
    <property type="component" value="Unassembled WGS sequence"/>
</dbReference>
<dbReference type="InterPro" id="IPR032675">
    <property type="entry name" value="LRR_dom_sf"/>
</dbReference>
<protein>
    <recommendedName>
        <fullName evidence="8">Leucine Rich Repeat family protein</fullName>
    </recommendedName>
</protein>
<feature type="coiled-coil region" evidence="5">
    <location>
        <begin position="419"/>
        <end position="628"/>
    </location>
</feature>
<keyword evidence="3 5" id="KW-0175">Coiled coil</keyword>
<name>A0A1R2CAE8_9CILI</name>
<dbReference type="InterPro" id="IPR052116">
    <property type="entry name" value="Centro_Cilium_Assembly"/>
</dbReference>
<dbReference type="Pfam" id="PF13516">
    <property type="entry name" value="LRR_6"/>
    <property type="match status" value="2"/>
</dbReference>
<evidence type="ECO:0000313" key="7">
    <source>
        <dbReference type="Proteomes" id="UP000187209"/>
    </source>
</evidence>
<feature type="coiled-coil region" evidence="5">
    <location>
        <begin position="269"/>
        <end position="296"/>
    </location>
</feature>
<evidence type="ECO:0000256" key="1">
    <source>
        <dbReference type="ARBA" id="ARBA00004300"/>
    </source>
</evidence>
<dbReference type="PANTHER" id="PTHR23170:SF3">
    <property type="entry name" value="LEUCINE-RICH REPEAT-CONTAINING PROTEIN 45"/>
    <property type="match status" value="1"/>
</dbReference>
<keyword evidence="4" id="KW-0206">Cytoskeleton</keyword>
<dbReference type="PANTHER" id="PTHR23170">
    <property type="entry name" value="NY-REN-58 ANTIGEN"/>
    <property type="match status" value="1"/>
</dbReference>
<evidence type="ECO:0000256" key="5">
    <source>
        <dbReference type="SAM" id="Coils"/>
    </source>
</evidence>
<dbReference type="EMBL" id="MPUH01000220">
    <property type="protein sequence ID" value="OMJ85977.1"/>
    <property type="molecule type" value="Genomic_DNA"/>
</dbReference>
<proteinExistence type="predicted"/>
<feature type="coiled-coil region" evidence="5">
    <location>
        <begin position="333"/>
        <end position="392"/>
    </location>
</feature>
<dbReference type="OrthoDB" id="290471at2759"/>
<dbReference type="GO" id="GO:0005813">
    <property type="term" value="C:centrosome"/>
    <property type="evidence" value="ECO:0007669"/>
    <property type="project" value="UniProtKB-SubCell"/>
</dbReference>
<evidence type="ECO:0008006" key="8">
    <source>
        <dbReference type="Google" id="ProtNLM"/>
    </source>
</evidence>
<dbReference type="AlphaFoldDB" id="A0A1R2CAE8"/>
<keyword evidence="7" id="KW-1185">Reference proteome</keyword>